<dbReference type="SUPFAM" id="SSF52096">
    <property type="entry name" value="ClpP/crotonase"/>
    <property type="match status" value="1"/>
</dbReference>
<reference evidence="4 5" key="1">
    <citation type="submission" date="2021-03" db="EMBL/GenBank/DDBJ databases">
        <title>Whole genome sequence of Jiella sp. MQZ13P-4.</title>
        <authorList>
            <person name="Tuo L."/>
        </authorList>
    </citation>
    <scope>NUCLEOTIDE SEQUENCE [LARGE SCALE GENOMIC DNA]</scope>
    <source>
        <strain evidence="4 5">MQZ13P-4</strain>
    </source>
</reference>
<dbReference type="Gene3D" id="1.10.12.10">
    <property type="entry name" value="Lyase 2-enoyl-coa Hydratase, Chain A, domain 2"/>
    <property type="match status" value="1"/>
</dbReference>
<dbReference type="EMBL" id="JAFMPY010000004">
    <property type="protein sequence ID" value="MBO0902811.1"/>
    <property type="molecule type" value="Genomic_DNA"/>
</dbReference>
<accession>A0ABS3IZG5</accession>
<organism evidence="4 5">
    <name type="scientific">Jiella sonneratiae</name>
    <dbReference type="NCBI Taxonomy" id="2816856"/>
    <lineage>
        <taxon>Bacteria</taxon>
        <taxon>Pseudomonadati</taxon>
        <taxon>Pseudomonadota</taxon>
        <taxon>Alphaproteobacteria</taxon>
        <taxon>Hyphomicrobiales</taxon>
        <taxon>Aurantimonadaceae</taxon>
        <taxon>Jiella</taxon>
    </lineage>
</organism>
<dbReference type="PANTHER" id="PTHR11941">
    <property type="entry name" value="ENOYL-COA HYDRATASE-RELATED"/>
    <property type="match status" value="1"/>
</dbReference>
<keyword evidence="5" id="KW-1185">Reference proteome</keyword>
<protein>
    <submittedName>
        <fullName evidence="4">Enoyl-CoA hydratase/isomerase family protein</fullName>
    </submittedName>
</protein>
<evidence type="ECO:0000256" key="1">
    <source>
        <dbReference type="ARBA" id="ARBA00005254"/>
    </source>
</evidence>
<dbReference type="InterPro" id="IPR029045">
    <property type="entry name" value="ClpP/crotonase-like_dom_sf"/>
</dbReference>
<dbReference type="Proteomes" id="UP000664288">
    <property type="component" value="Unassembled WGS sequence"/>
</dbReference>
<name>A0ABS3IZG5_9HYPH</name>
<gene>
    <name evidence="4" type="ORF">J1C47_04105</name>
</gene>
<keyword evidence="2" id="KW-0456">Lyase</keyword>
<dbReference type="PANTHER" id="PTHR11941:SF54">
    <property type="entry name" value="ENOYL-COA HYDRATASE, MITOCHONDRIAL"/>
    <property type="match status" value="1"/>
</dbReference>
<evidence type="ECO:0000313" key="4">
    <source>
        <dbReference type="EMBL" id="MBO0902811.1"/>
    </source>
</evidence>
<comment type="similarity">
    <text evidence="1 3">Belongs to the enoyl-CoA hydratase/isomerase family.</text>
</comment>
<dbReference type="RefSeq" id="WP_207349464.1">
    <property type="nucleotide sequence ID" value="NZ_JAFMPY010000004.1"/>
</dbReference>
<dbReference type="Gene3D" id="3.90.226.10">
    <property type="entry name" value="2-enoyl-CoA Hydratase, Chain A, domain 1"/>
    <property type="match status" value="1"/>
</dbReference>
<sequence length="274" mass="29380">MSGGGGEPHLLEERCGDILLLTLNRPRARNAISPEMACRLSDAYGRFAEDEALRVLVLTGAGDKAFCSGGDLALTMPLLSGARQPADAWDRRVLDDPAVMDRSALRHTAIDKPIVAAINGTCLAGGLETMLSTDIRVASETARFGLPEAKRGLIPFAGSLARLPRQLPHAIAMEMLLTGETIDAPRALAFGLVNQLAPQEEVLGRAIALAETIAANGPLAIREIKRTVRLATGVPLEQGFALEDEARRIVMASKDAREGPRAFMEKRPARFEGR</sequence>
<dbReference type="InterPro" id="IPR018376">
    <property type="entry name" value="Enoyl-CoA_hyd/isom_CS"/>
</dbReference>
<dbReference type="InterPro" id="IPR001753">
    <property type="entry name" value="Enoyl-CoA_hydra/iso"/>
</dbReference>
<proteinExistence type="inferred from homology"/>
<evidence type="ECO:0000256" key="2">
    <source>
        <dbReference type="ARBA" id="ARBA00023239"/>
    </source>
</evidence>
<dbReference type="Pfam" id="PF00378">
    <property type="entry name" value="ECH_1"/>
    <property type="match status" value="1"/>
</dbReference>
<comment type="caution">
    <text evidence="4">The sequence shown here is derived from an EMBL/GenBank/DDBJ whole genome shotgun (WGS) entry which is preliminary data.</text>
</comment>
<dbReference type="CDD" id="cd06558">
    <property type="entry name" value="crotonase-like"/>
    <property type="match status" value="1"/>
</dbReference>
<evidence type="ECO:0000313" key="5">
    <source>
        <dbReference type="Proteomes" id="UP000664288"/>
    </source>
</evidence>
<dbReference type="PROSITE" id="PS00166">
    <property type="entry name" value="ENOYL_COA_HYDRATASE"/>
    <property type="match status" value="1"/>
</dbReference>
<dbReference type="InterPro" id="IPR014748">
    <property type="entry name" value="Enoyl-CoA_hydra_C"/>
</dbReference>
<evidence type="ECO:0000256" key="3">
    <source>
        <dbReference type="RuleBase" id="RU003707"/>
    </source>
</evidence>